<dbReference type="NCBIfam" id="TIGR03975">
    <property type="entry name" value="rSAM_ocin_1"/>
    <property type="match status" value="1"/>
</dbReference>
<dbReference type="InterPro" id="IPR006638">
    <property type="entry name" value="Elp3/MiaA/NifB-like_rSAM"/>
</dbReference>
<evidence type="ECO:0000256" key="5">
    <source>
        <dbReference type="ARBA" id="ARBA00023014"/>
    </source>
</evidence>
<keyword evidence="4" id="KW-0408">Iron</keyword>
<dbReference type="Pfam" id="PF04055">
    <property type="entry name" value="Radical_SAM"/>
    <property type="match status" value="1"/>
</dbReference>
<evidence type="ECO:0000256" key="2">
    <source>
        <dbReference type="ARBA" id="ARBA00022691"/>
    </source>
</evidence>
<dbReference type="Gene3D" id="3.20.20.70">
    <property type="entry name" value="Aldolase class I"/>
    <property type="match status" value="1"/>
</dbReference>
<dbReference type="InterPro" id="IPR006158">
    <property type="entry name" value="Cobalamin-bd"/>
</dbReference>
<dbReference type="CDD" id="cd01335">
    <property type="entry name" value="Radical_SAM"/>
    <property type="match status" value="1"/>
</dbReference>
<reference evidence="8 9" key="1">
    <citation type="journal article" date="2019" name="Int. J. Syst. Evol. Microbiol.">
        <title>The Global Catalogue of Microorganisms (GCM) 10K type strain sequencing project: providing services to taxonomists for standard genome sequencing and annotation.</title>
        <authorList>
            <consortium name="The Broad Institute Genomics Platform"/>
            <consortium name="The Broad Institute Genome Sequencing Center for Infectious Disease"/>
            <person name="Wu L."/>
            <person name="Ma J."/>
        </authorList>
    </citation>
    <scope>NUCLEOTIDE SEQUENCE [LARGE SCALE GENOMIC DNA]</scope>
    <source>
        <strain evidence="8 9">JCM 3325</strain>
    </source>
</reference>
<organism evidence="8 9">
    <name type="scientific">Actinomadura vinacea</name>
    <dbReference type="NCBI Taxonomy" id="115336"/>
    <lineage>
        <taxon>Bacteria</taxon>
        <taxon>Bacillati</taxon>
        <taxon>Actinomycetota</taxon>
        <taxon>Actinomycetes</taxon>
        <taxon>Streptosporangiales</taxon>
        <taxon>Thermomonosporaceae</taxon>
        <taxon>Actinomadura</taxon>
    </lineage>
</organism>
<dbReference type="InterPro" id="IPR051198">
    <property type="entry name" value="BchE-like"/>
</dbReference>
<keyword evidence="2" id="KW-0949">S-adenosyl-L-methionine</keyword>
<proteinExistence type="predicted"/>
<dbReference type="EMBL" id="BAAARW010000001">
    <property type="protein sequence ID" value="GAA2398748.1"/>
    <property type="molecule type" value="Genomic_DNA"/>
</dbReference>
<dbReference type="InterPro" id="IPR013785">
    <property type="entry name" value="Aldolase_TIM"/>
</dbReference>
<dbReference type="SFLD" id="SFLDF00324">
    <property type="entry name" value="bacteriocin_maturation"/>
    <property type="match status" value="1"/>
</dbReference>
<keyword evidence="5" id="KW-0411">Iron-sulfur</keyword>
<dbReference type="PROSITE" id="PS51332">
    <property type="entry name" value="B12_BINDING"/>
    <property type="match status" value="1"/>
</dbReference>
<dbReference type="InterPro" id="IPR007197">
    <property type="entry name" value="rSAM"/>
</dbReference>
<dbReference type="PROSITE" id="PS51918">
    <property type="entry name" value="RADICAL_SAM"/>
    <property type="match status" value="1"/>
</dbReference>
<evidence type="ECO:0000256" key="4">
    <source>
        <dbReference type="ARBA" id="ARBA00023004"/>
    </source>
</evidence>
<dbReference type="Pfam" id="PF02310">
    <property type="entry name" value="B12-binding"/>
    <property type="match status" value="1"/>
</dbReference>
<evidence type="ECO:0000259" key="7">
    <source>
        <dbReference type="PROSITE" id="PS51918"/>
    </source>
</evidence>
<comment type="cofactor">
    <cofactor evidence="1">
        <name>[4Fe-4S] cluster</name>
        <dbReference type="ChEBI" id="CHEBI:49883"/>
    </cofactor>
</comment>
<dbReference type="InterPro" id="IPR058240">
    <property type="entry name" value="rSAM_sf"/>
</dbReference>
<protein>
    <submittedName>
        <fullName evidence="8">RiPP maturation radical SAM C-methyltransferase</fullName>
    </submittedName>
</protein>
<dbReference type="SMART" id="SM00729">
    <property type="entry name" value="Elp3"/>
    <property type="match status" value="1"/>
</dbReference>
<evidence type="ECO:0000259" key="6">
    <source>
        <dbReference type="PROSITE" id="PS51332"/>
    </source>
</evidence>
<dbReference type="InterPro" id="IPR023984">
    <property type="entry name" value="rSAM_ocin_1"/>
</dbReference>
<dbReference type="CDD" id="cd02068">
    <property type="entry name" value="radical_SAM_B12_BD"/>
    <property type="match status" value="1"/>
</dbReference>
<evidence type="ECO:0000313" key="8">
    <source>
        <dbReference type="EMBL" id="GAA2398748.1"/>
    </source>
</evidence>
<dbReference type="Gene3D" id="3.40.50.280">
    <property type="entry name" value="Cobalamin-binding domain"/>
    <property type="match status" value="1"/>
</dbReference>
<evidence type="ECO:0000313" key="9">
    <source>
        <dbReference type="Proteomes" id="UP001501231"/>
    </source>
</evidence>
<dbReference type="SFLD" id="SFLDG01082">
    <property type="entry name" value="B12-binding_domain_containing"/>
    <property type="match status" value="1"/>
</dbReference>
<keyword evidence="9" id="KW-1185">Reference proteome</keyword>
<name>A0ABN3I9Y1_9ACTN</name>
<dbReference type="SFLD" id="SFLDS00029">
    <property type="entry name" value="Radical_SAM"/>
    <property type="match status" value="1"/>
</dbReference>
<evidence type="ECO:0000256" key="1">
    <source>
        <dbReference type="ARBA" id="ARBA00001966"/>
    </source>
</evidence>
<sequence length="630" mass="70990">MRVALVSMPWASIDAPSLALGILTSRLRETLPEVDVDTRYVNIECAEWMRSILPGSSGYDYDFLALRSYFNGCGDWVFSAALNGKREWNVEGFTEQLKGKISPRDYDICMRLHAAAPEFIDAQAASISATKPDLVCFTSTFQQNVASLALARRLKEIVPDVRCVMGGANCDGDQGAGFHRVFEEIDFVVRGEGERSFPELIRRLMVDGDFTDLTDIPGLCWRKGEESVVNPMADRLLTPAEMPAPDYDAYFSRIKATSVSSWFEPRLVVESARGCWWGEKHHCTFCGLNGSMMTFRSKSPGVFTRELEELARRHRVMDFYVVDNILDMKYLNTAVQEIAKGDYDYRIHYEIKSNMKLNQLKQLRDAGIVSVQPGIENLNATVLRIMDKGVSGVQNVRMLRDAESLGISVSWNYLFGFPGESEEHYLPIIAQLSRLHHLQPPGGASRIALERFSPYFDRPELGFTDRRPHGQYTMIYDLPESDLYDIAYLFDTPDKGIEGPVVEALEEALAIWGRQHHSSTLTHQAFGEAILLANTRPDFDWCQVELRAPEEVFLFRMLDQPRTEAALCGALGGVGFPLQADADTMVRRILAEWQRLGLLFTDEGRHVHVATTVENQQLCRITGHAEEATA</sequence>
<evidence type="ECO:0000256" key="3">
    <source>
        <dbReference type="ARBA" id="ARBA00022723"/>
    </source>
</evidence>
<dbReference type="PANTHER" id="PTHR43409:SF7">
    <property type="entry name" value="BLL1977 PROTEIN"/>
    <property type="match status" value="1"/>
</dbReference>
<comment type="caution">
    <text evidence="8">The sequence shown here is derived from an EMBL/GenBank/DDBJ whole genome shotgun (WGS) entry which is preliminary data.</text>
</comment>
<dbReference type="PANTHER" id="PTHR43409">
    <property type="entry name" value="ANAEROBIC MAGNESIUM-PROTOPORPHYRIN IX MONOMETHYL ESTER CYCLASE-RELATED"/>
    <property type="match status" value="1"/>
</dbReference>
<gene>
    <name evidence="8" type="ORF">GCM10010191_01900</name>
</gene>
<accession>A0ABN3I9Y1</accession>
<keyword evidence="3" id="KW-0479">Metal-binding</keyword>
<dbReference type="RefSeq" id="WP_344586316.1">
    <property type="nucleotide sequence ID" value="NZ_BAAARW010000001.1"/>
</dbReference>
<feature type="domain" description="Radical SAM core" evidence="7">
    <location>
        <begin position="261"/>
        <end position="500"/>
    </location>
</feature>
<feature type="domain" description="B12-binding" evidence="6">
    <location>
        <begin position="49"/>
        <end position="211"/>
    </location>
</feature>
<dbReference type="SUPFAM" id="SSF102114">
    <property type="entry name" value="Radical SAM enzymes"/>
    <property type="match status" value="1"/>
</dbReference>
<dbReference type="Proteomes" id="UP001501231">
    <property type="component" value="Unassembled WGS sequence"/>
</dbReference>